<gene>
    <name evidence="1" type="ORF">NLG97_g6832</name>
</gene>
<name>A0ACC1QQ77_9HYPO</name>
<dbReference type="EMBL" id="JANAKD010000964">
    <property type="protein sequence ID" value="KAJ3485369.1"/>
    <property type="molecule type" value="Genomic_DNA"/>
</dbReference>
<reference evidence="1" key="1">
    <citation type="submission" date="2022-07" db="EMBL/GenBank/DDBJ databases">
        <title>Genome Sequence of Lecanicillium saksenae.</title>
        <authorList>
            <person name="Buettner E."/>
        </authorList>
    </citation>
    <scope>NUCLEOTIDE SEQUENCE</scope>
    <source>
        <strain evidence="1">VT-O1</strain>
    </source>
</reference>
<organism evidence="1 2">
    <name type="scientific">Lecanicillium saksenae</name>
    <dbReference type="NCBI Taxonomy" id="468837"/>
    <lineage>
        <taxon>Eukaryota</taxon>
        <taxon>Fungi</taxon>
        <taxon>Dikarya</taxon>
        <taxon>Ascomycota</taxon>
        <taxon>Pezizomycotina</taxon>
        <taxon>Sordariomycetes</taxon>
        <taxon>Hypocreomycetidae</taxon>
        <taxon>Hypocreales</taxon>
        <taxon>Cordycipitaceae</taxon>
        <taxon>Lecanicillium</taxon>
    </lineage>
</organism>
<dbReference type="Proteomes" id="UP001148737">
    <property type="component" value="Unassembled WGS sequence"/>
</dbReference>
<comment type="caution">
    <text evidence="1">The sequence shown here is derived from an EMBL/GenBank/DDBJ whole genome shotgun (WGS) entry which is preliminary data.</text>
</comment>
<evidence type="ECO:0000313" key="1">
    <source>
        <dbReference type="EMBL" id="KAJ3485369.1"/>
    </source>
</evidence>
<sequence>MTPDDIADLLQREGSGDPTEEYDETLESESVIQRRTELLAEVLETCTELRDSDRKQLELVAEKLGDGSRDEAWRLPYGGSGILTFFFNELAKDEISNKLKIHSLRIVGNACADTNKNRALAVEEKRLGAVIRQLSDESVVQYTIPVLYNVMVDYGVYSLTHSI</sequence>
<protein>
    <submittedName>
        <fullName evidence="1">Uncharacterized protein</fullName>
    </submittedName>
</protein>
<proteinExistence type="predicted"/>
<accession>A0ACC1QQ77</accession>
<evidence type="ECO:0000313" key="2">
    <source>
        <dbReference type="Proteomes" id="UP001148737"/>
    </source>
</evidence>
<keyword evidence="2" id="KW-1185">Reference proteome</keyword>